<dbReference type="AlphaFoldDB" id="A0A926NE45"/>
<keyword evidence="2" id="KW-1185">Reference proteome</keyword>
<organism evidence="1 2">
    <name type="scientific">Polycladospora coralii</name>
    <dbReference type="NCBI Taxonomy" id="2771432"/>
    <lineage>
        <taxon>Bacteria</taxon>
        <taxon>Bacillati</taxon>
        <taxon>Bacillota</taxon>
        <taxon>Bacilli</taxon>
        <taxon>Bacillales</taxon>
        <taxon>Thermoactinomycetaceae</taxon>
        <taxon>Polycladospora</taxon>
    </lineage>
</organism>
<gene>
    <name evidence="1" type="ORF">IC620_15470</name>
</gene>
<name>A0A926NE45_9BACL</name>
<reference evidence="1" key="1">
    <citation type="submission" date="2020-09" db="EMBL/GenBank/DDBJ databases">
        <title>A novel bacterium of genus Hazenella, isolated from South China Sea.</title>
        <authorList>
            <person name="Huang H."/>
            <person name="Mo K."/>
            <person name="Hu Y."/>
        </authorList>
    </citation>
    <scope>NUCLEOTIDE SEQUENCE</scope>
    <source>
        <strain evidence="1">IB182357</strain>
    </source>
</reference>
<comment type="caution">
    <text evidence="1">The sequence shown here is derived from an EMBL/GenBank/DDBJ whole genome shotgun (WGS) entry which is preliminary data.</text>
</comment>
<evidence type="ECO:0000313" key="1">
    <source>
        <dbReference type="EMBL" id="MBD1373745.1"/>
    </source>
</evidence>
<dbReference type="Proteomes" id="UP000661691">
    <property type="component" value="Unassembled WGS sequence"/>
</dbReference>
<accession>A0A926NE45</accession>
<dbReference type="EMBL" id="JACXAH010000037">
    <property type="protein sequence ID" value="MBD1373745.1"/>
    <property type="molecule type" value="Genomic_DNA"/>
</dbReference>
<evidence type="ECO:0000313" key="2">
    <source>
        <dbReference type="Proteomes" id="UP000661691"/>
    </source>
</evidence>
<protein>
    <submittedName>
        <fullName evidence="1">Uncharacterized protein</fullName>
    </submittedName>
</protein>
<sequence length="66" mass="7769">MQTPVELKINQTKAKLIQLVRENQLGITINRMIVNELLSQLEHEEFMMLQQMQQEQNEEENDQTGA</sequence>
<proteinExistence type="predicted"/>
<dbReference type="RefSeq" id="WP_191141032.1">
    <property type="nucleotide sequence ID" value="NZ_JACXAG020000011.1"/>
</dbReference>